<dbReference type="InterPro" id="IPR003953">
    <property type="entry name" value="FAD-dep_OxRdtase_2_FAD-bd"/>
</dbReference>
<accession>A0ABS6WN94</accession>
<dbReference type="RefSeq" id="WP_219200850.1">
    <property type="nucleotide sequence ID" value="NZ_JAHWQX010000002.1"/>
</dbReference>
<evidence type="ECO:0000313" key="9">
    <source>
        <dbReference type="Proteomes" id="UP001430804"/>
    </source>
</evidence>
<protein>
    <submittedName>
        <fullName evidence="8">FAD-binding protein</fullName>
    </submittedName>
</protein>
<keyword evidence="9" id="KW-1185">Reference proteome</keyword>
<dbReference type="PANTHER" id="PTHR42784">
    <property type="entry name" value="PYRANOSE 2-OXIDASE"/>
    <property type="match status" value="1"/>
</dbReference>
<dbReference type="InterPro" id="IPR051473">
    <property type="entry name" value="P2Ox-like"/>
</dbReference>
<evidence type="ECO:0000256" key="3">
    <source>
        <dbReference type="ARBA" id="ARBA00022630"/>
    </source>
</evidence>
<comment type="caution">
    <text evidence="8">The sequence shown here is derived from an EMBL/GenBank/DDBJ whole genome shotgun (WGS) entry which is preliminary data.</text>
</comment>
<evidence type="ECO:0000256" key="4">
    <source>
        <dbReference type="ARBA" id="ARBA00022827"/>
    </source>
</evidence>
<name>A0ABS6WN94_9HYPH</name>
<evidence type="ECO:0000259" key="7">
    <source>
        <dbReference type="Pfam" id="PF05199"/>
    </source>
</evidence>
<evidence type="ECO:0000256" key="1">
    <source>
        <dbReference type="ARBA" id="ARBA00001974"/>
    </source>
</evidence>
<proteinExistence type="inferred from homology"/>
<organism evidence="8 9">
    <name type="scientific">Pseudohoeflea coraliihabitans</name>
    <dbReference type="NCBI Taxonomy" id="2860393"/>
    <lineage>
        <taxon>Bacteria</taxon>
        <taxon>Pseudomonadati</taxon>
        <taxon>Pseudomonadota</taxon>
        <taxon>Alphaproteobacteria</taxon>
        <taxon>Hyphomicrobiales</taxon>
        <taxon>Rhizobiaceae</taxon>
        <taxon>Pseudohoeflea</taxon>
    </lineage>
</organism>
<feature type="domain" description="FAD-dependent oxidoreductase 2 FAD-binding" evidence="6">
    <location>
        <begin position="6"/>
        <end position="39"/>
    </location>
</feature>
<dbReference type="Pfam" id="PF05199">
    <property type="entry name" value="GMC_oxred_C"/>
    <property type="match status" value="1"/>
</dbReference>
<reference evidence="8" key="1">
    <citation type="submission" date="2021-07" db="EMBL/GenBank/DDBJ databases">
        <title>Pseudohoeflea marina sp. nov. a polyhydroxyalcanoate-producing bacterium.</title>
        <authorList>
            <person name="Zheng W."/>
            <person name="Yu S."/>
            <person name="Huang Y."/>
        </authorList>
    </citation>
    <scope>NUCLEOTIDE SEQUENCE</scope>
    <source>
        <strain evidence="8">DP4N28-3</strain>
    </source>
</reference>
<dbReference type="InterPro" id="IPR007867">
    <property type="entry name" value="GMC_OxRtase_C"/>
</dbReference>
<dbReference type="EMBL" id="JAHWQX010000002">
    <property type="protein sequence ID" value="MBW3096882.1"/>
    <property type="molecule type" value="Genomic_DNA"/>
</dbReference>
<comment type="cofactor">
    <cofactor evidence="1">
        <name>FAD</name>
        <dbReference type="ChEBI" id="CHEBI:57692"/>
    </cofactor>
</comment>
<keyword evidence="5" id="KW-0560">Oxidoreductase</keyword>
<dbReference type="Pfam" id="PF00890">
    <property type="entry name" value="FAD_binding_2"/>
    <property type="match status" value="1"/>
</dbReference>
<evidence type="ECO:0000256" key="5">
    <source>
        <dbReference type="ARBA" id="ARBA00023002"/>
    </source>
</evidence>
<dbReference type="PANTHER" id="PTHR42784:SF1">
    <property type="entry name" value="PYRANOSE 2-OXIDASE"/>
    <property type="match status" value="1"/>
</dbReference>
<dbReference type="Proteomes" id="UP001430804">
    <property type="component" value="Unassembled WGS sequence"/>
</dbReference>
<sequence length="532" mass="57435">MSEIADVLVVGSGPAGVSVAFPLVEAGLKVLMVDGGKPTTQPLPGGNYEELCLQDREQWRWKTGIDETSLSDADNRSPKLRIPTHAGVFEDFSSCNRIISKDFVAIGSLAPGGLSNAWGCGVSRLSLRELSAFPCDPMDMERSYDAVSARIGLSGAEDDDLADYFRVDAFATNPVALDPLQEQLKRRYDARKERGAEIGIALGRSRLAVLTEQKGQRHACDSLGTCMWGCNRRAMYSALEDLRTLRSFRNFSYEPGRRVEQLGQANGLPVASTTSAAGPSTLKARRVVLAAGTLATSRLALQRLEHKSVRPMLSSPTAAFLLFVPGIFGRNRSPAFGLSQLSYTFPITASISGFGSLTDASNIPVPEFVRNIPIAPRYAIDTMAVLLSSCAVGNLFLPGNLTKSSVRLTADHHLEVSGRYSDTVIPLMDKARRMLNKSFRRLGSVVVPQSFTIGAPGSDIHYCGTLPMKLKKTVGNTGPHGELYGAEKIRIADGACLPILTEKSHTLTIMANADRIGRNLVAELTSEKTSRS</sequence>
<keyword evidence="4" id="KW-0274">FAD</keyword>
<evidence type="ECO:0000259" key="6">
    <source>
        <dbReference type="Pfam" id="PF00890"/>
    </source>
</evidence>
<evidence type="ECO:0000256" key="2">
    <source>
        <dbReference type="ARBA" id="ARBA00010790"/>
    </source>
</evidence>
<comment type="similarity">
    <text evidence="2">Belongs to the GMC oxidoreductase family.</text>
</comment>
<gene>
    <name evidence="8" type="ORF">KY465_06285</name>
</gene>
<keyword evidence="3" id="KW-0285">Flavoprotein</keyword>
<evidence type="ECO:0000313" key="8">
    <source>
        <dbReference type="EMBL" id="MBW3096882.1"/>
    </source>
</evidence>
<feature type="domain" description="Glucose-methanol-choline oxidoreductase C-terminal" evidence="7">
    <location>
        <begin position="415"/>
        <end position="513"/>
    </location>
</feature>